<reference evidence="1" key="1">
    <citation type="journal article" date="2004" name="Nature">
        <title>Genome duplication in the teleost fish Tetraodon nigroviridis reveals the early vertebrate proto-karyotype.</title>
        <authorList>
            <person name="Jaillon O."/>
            <person name="Aury J.-M."/>
            <person name="Brunet F."/>
            <person name="Petit J.-L."/>
            <person name="Stange-Thomann N."/>
            <person name="Mauceli E."/>
            <person name="Bouneau L."/>
            <person name="Fischer C."/>
            <person name="Ozouf-Costaz C."/>
            <person name="Bernot A."/>
            <person name="Nicaud S."/>
            <person name="Jaffe D."/>
            <person name="Fisher S."/>
            <person name="Lutfalla G."/>
            <person name="Dossat C."/>
            <person name="Segurens B."/>
            <person name="Dasilva C."/>
            <person name="Salanoubat M."/>
            <person name="Levy M."/>
            <person name="Boudet N."/>
            <person name="Castellano S."/>
            <person name="Anthouard V."/>
            <person name="Jubin C."/>
            <person name="Castelli V."/>
            <person name="Katinka M."/>
            <person name="Vacherie B."/>
            <person name="Biemont C."/>
            <person name="Skalli Z."/>
            <person name="Cattolico L."/>
            <person name="Poulain J."/>
            <person name="De Berardinis V."/>
            <person name="Cruaud C."/>
            <person name="Duprat S."/>
            <person name="Brottier P."/>
            <person name="Coutanceau J.-P."/>
            <person name="Gouzy J."/>
            <person name="Parra G."/>
            <person name="Lardier G."/>
            <person name="Chapple C."/>
            <person name="McKernan K.J."/>
            <person name="McEwan P."/>
            <person name="Bosak S."/>
            <person name="Kellis M."/>
            <person name="Volff J.-N."/>
            <person name="Guigo R."/>
            <person name="Zody M.C."/>
            <person name="Mesirov J."/>
            <person name="Lindblad-Toh K."/>
            <person name="Birren B."/>
            <person name="Nusbaum C."/>
            <person name="Kahn D."/>
            <person name="Robinson-Rechavi M."/>
            <person name="Laudet V."/>
            <person name="Schachter V."/>
            <person name="Quetier F."/>
            <person name="Saurin W."/>
            <person name="Scarpelli C."/>
            <person name="Wincker P."/>
            <person name="Lander E.S."/>
            <person name="Weissenbach J."/>
            <person name="Roest Crollius H."/>
        </authorList>
    </citation>
    <scope>NUCLEOTIDE SEQUENCE [LARGE SCALE GENOMIC DNA]</scope>
</reference>
<evidence type="ECO:0000313" key="1">
    <source>
        <dbReference type="EMBL" id="CAF93135.1"/>
    </source>
</evidence>
<organism evidence="1">
    <name type="scientific">Tetraodon nigroviridis</name>
    <name type="common">Spotted green pufferfish</name>
    <name type="synonym">Chelonodon nigroviridis</name>
    <dbReference type="NCBI Taxonomy" id="99883"/>
    <lineage>
        <taxon>Eukaryota</taxon>
        <taxon>Metazoa</taxon>
        <taxon>Chordata</taxon>
        <taxon>Craniata</taxon>
        <taxon>Vertebrata</taxon>
        <taxon>Euteleostomi</taxon>
        <taxon>Actinopterygii</taxon>
        <taxon>Neopterygii</taxon>
        <taxon>Teleostei</taxon>
        <taxon>Neoteleostei</taxon>
        <taxon>Acanthomorphata</taxon>
        <taxon>Eupercaria</taxon>
        <taxon>Tetraodontiformes</taxon>
        <taxon>Tetradontoidea</taxon>
        <taxon>Tetraodontidae</taxon>
        <taxon>Tetraodon</taxon>
    </lineage>
</organism>
<accession>Q4T1U7</accession>
<protein>
    <submittedName>
        <fullName evidence="1">(spotted green pufferfish) hypothetical protein</fullName>
    </submittedName>
</protein>
<dbReference type="EMBL" id="CAAE01010469">
    <property type="protein sequence ID" value="CAF93135.1"/>
    <property type="molecule type" value="Genomic_DNA"/>
</dbReference>
<reference evidence="1" key="2">
    <citation type="submission" date="2004-02" db="EMBL/GenBank/DDBJ databases">
        <authorList>
            <consortium name="Genoscope"/>
            <consortium name="Whitehead Institute Centre for Genome Research"/>
        </authorList>
    </citation>
    <scope>NUCLEOTIDE SEQUENCE</scope>
</reference>
<sequence length="52" mass="6206">SVLHWGWSPTKLSPISFQPHLYLSTDILLREHASTCRYTTYFNLEYYGDCFF</sequence>
<feature type="non-terminal residue" evidence="1">
    <location>
        <position position="1"/>
    </location>
</feature>
<comment type="caution">
    <text evidence="1">The sequence shown here is derived from an EMBL/GenBank/DDBJ whole genome shotgun (WGS) entry which is preliminary data.</text>
</comment>
<name>Q4T1U7_TETNG</name>
<dbReference type="KEGG" id="tng:GSTEN00008637G001"/>
<dbReference type="AlphaFoldDB" id="Q4T1U7"/>
<proteinExistence type="predicted"/>
<gene>
    <name evidence="1" type="ORF">GSTENG00008637001</name>
</gene>